<evidence type="ECO:0000313" key="2">
    <source>
        <dbReference type="EMBL" id="PKC50770.1"/>
    </source>
</evidence>
<name>A0A2N0QI84_9GLOM</name>
<dbReference type="SUPFAM" id="SSF53850">
    <property type="entry name" value="Periplasmic binding protein-like II"/>
    <property type="match status" value="2"/>
</dbReference>
<feature type="non-terminal residue" evidence="2">
    <location>
        <position position="1"/>
    </location>
</feature>
<dbReference type="Gene3D" id="3.40.190.10">
    <property type="entry name" value="Periplasmic binding protein-like II"/>
    <property type="match status" value="1"/>
</dbReference>
<dbReference type="PANTHER" id="PTHR30570:SF1">
    <property type="entry name" value="PHOSPHATE-BINDING PROTEIN PSTS"/>
    <property type="match status" value="1"/>
</dbReference>
<feature type="region of interest" description="Disordered" evidence="1">
    <location>
        <begin position="1"/>
        <end position="24"/>
    </location>
</feature>
<gene>
    <name evidence="2" type="ORF">RhiirA1_405873</name>
</gene>
<reference evidence="2 3" key="2">
    <citation type="submission" date="2017-10" db="EMBL/GenBank/DDBJ databases">
        <title>Genome analyses suggest a sexual origin of heterokaryosis in a supposedly ancient asexual fungus.</title>
        <authorList>
            <person name="Corradi N."/>
            <person name="Sedzielewska K."/>
            <person name="Noel J."/>
            <person name="Charron P."/>
            <person name="Farinelli L."/>
            <person name="Marton T."/>
            <person name="Kruger M."/>
            <person name="Pelin A."/>
            <person name="Brachmann A."/>
            <person name="Corradi N."/>
        </authorList>
    </citation>
    <scope>NUCLEOTIDE SEQUENCE [LARGE SCALE GENOMIC DNA]</scope>
    <source>
        <strain evidence="2 3">A1</strain>
    </source>
</reference>
<accession>A0A2N0QI84</accession>
<sequence>NSGLETPQQETAKLSGTANGDGSSTVAPIMDALVELYAGEQPDVKVSSGVSGTGGGFEKFSAENQDKLTAVTVDGVAPNNETIESGEYTPLSRPLFVYAKNSALKENPAFYDFMKFTLENSGDMAEAVGY</sequence>
<reference evidence="2 3" key="1">
    <citation type="submission" date="2017-10" db="EMBL/GenBank/DDBJ databases">
        <title>Extensive intraspecific genome diversity in a model arbuscular mycorrhizal fungus.</title>
        <authorList>
            <person name="Chen E.C.H."/>
            <person name="Morin E."/>
            <person name="Baudet D."/>
            <person name="Noel J."/>
            <person name="Ndikumana S."/>
            <person name="Charron P."/>
            <person name="St-Onge C."/>
            <person name="Giorgi J."/>
            <person name="Grigoriev I.V."/>
            <person name="Roux C."/>
            <person name="Martin F.M."/>
            <person name="Corradi N."/>
        </authorList>
    </citation>
    <scope>NUCLEOTIDE SEQUENCE [LARGE SCALE GENOMIC DNA]</scope>
    <source>
        <strain evidence="2 3">A1</strain>
    </source>
</reference>
<evidence type="ECO:0000256" key="1">
    <source>
        <dbReference type="SAM" id="MobiDB-lite"/>
    </source>
</evidence>
<evidence type="ECO:0008006" key="4">
    <source>
        <dbReference type="Google" id="ProtNLM"/>
    </source>
</evidence>
<feature type="non-terminal residue" evidence="2">
    <location>
        <position position="130"/>
    </location>
</feature>
<evidence type="ECO:0000313" key="3">
    <source>
        <dbReference type="Proteomes" id="UP000232688"/>
    </source>
</evidence>
<proteinExistence type="predicted"/>
<dbReference type="PANTHER" id="PTHR30570">
    <property type="entry name" value="PERIPLASMIC PHOSPHATE BINDING COMPONENT OF PHOSPHATE ABC TRANSPORTER"/>
    <property type="match status" value="1"/>
</dbReference>
<comment type="caution">
    <text evidence="2">The sequence shown here is derived from an EMBL/GenBank/DDBJ whole genome shotgun (WGS) entry which is preliminary data.</text>
</comment>
<protein>
    <recommendedName>
        <fullName evidence="4">PBP domain-containing protein</fullName>
    </recommendedName>
</protein>
<dbReference type="EMBL" id="LLXH01009101">
    <property type="protein sequence ID" value="PKC50770.1"/>
    <property type="molecule type" value="Genomic_DNA"/>
</dbReference>
<dbReference type="Proteomes" id="UP000232688">
    <property type="component" value="Unassembled WGS sequence"/>
</dbReference>
<dbReference type="InterPro" id="IPR050811">
    <property type="entry name" value="Phosphate_ABC_transporter"/>
</dbReference>
<organism evidence="2 3">
    <name type="scientific">Rhizophagus irregularis</name>
    <dbReference type="NCBI Taxonomy" id="588596"/>
    <lineage>
        <taxon>Eukaryota</taxon>
        <taxon>Fungi</taxon>
        <taxon>Fungi incertae sedis</taxon>
        <taxon>Mucoromycota</taxon>
        <taxon>Glomeromycotina</taxon>
        <taxon>Glomeromycetes</taxon>
        <taxon>Glomerales</taxon>
        <taxon>Glomeraceae</taxon>
        <taxon>Rhizophagus</taxon>
    </lineage>
</organism>
<dbReference type="VEuPathDB" id="FungiDB:RhiirA1_405873"/>
<dbReference type="AlphaFoldDB" id="A0A2N0QI84"/>